<dbReference type="InterPro" id="IPR036429">
    <property type="entry name" value="SpoA-like_sf"/>
</dbReference>
<keyword evidence="3 7" id="KW-1003">Cell membrane</keyword>
<dbReference type="SUPFAM" id="SSF101801">
    <property type="entry name" value="Surface presentation of antigens (SPOA)"/>
    <property type="match status" value="1"/>
</dbReference>
<comment type="similarity">
    <text evidence="1 7">Belongs to the FliN/MopA/SpaO family.</text>
</comment>
<dbReference type="NCBIfam" id="TIGR02480">
    <property type="entry name" value="fliN"/>
    <property type="match status" value="1"/>
</dbReference>
<dbReference type="InterPro" id="IPR051469">
    <property type="entry name" value="FliN/MopA/SpaO"/>
</dbReference>
<evidence type="ECO:0000256" key="5">
    <source>
        <dbReference type="ARBA" id="ARBA00022779"/>
    </source>
</evidence>
<dbReference type="Gene3D" id="2.30.330.10">
    <property type="entry name" value="SpoA-like"/>
    <property type="match status" value="1"/>
</dbReference>
<dbReference type="GO" id="GO:0006935">
    <property type="term" value="P:chemotaxis"/>
    <property type="evidence" value="ECO:0007669"/>
    <property type="project" value="UniProtKB-KW"/>
</dbReference>
<keyword evidence="4 7" id="KW-0145">Chemotaxis</keyword>
<dbReference type="GO" id="GO:0005886">
    <property type="term" value="C:plasma membrane"/>
    <property type="evidence" value="ECO:0007669"/>
    <property type="project" value="UniProtKB-SubCell"/>
</dbReference>
<evidence type="ECO:0000256" key="8">
    <source>
        <dbReference type="SAM" id="MobiDB-lite"/>
    </source>
</evidence>
<dbReference type="Proteomes" id="UP000271533">
    <property type="component" value="Chromosome"/>
</dbReference>
<reference evidence="10 11" key="1">
    <citation type="submission" date="2018-10" db="EMBL/GenBank/DDBJ databases">
        <title>Genome sequence of the corn leaf aphid (Rhopalosiphum maidis Fitch).</title>
        <authorList>
            <person name="Chen W."/>
            <person name="Shakir S."/>
            <person name="Bigham M."/>
            <person name="Fei Z."/>
            <person name="Jander G."/>
        </authorList>
    </citation>
    <scope>NUCLEOTIDE SEQUENCE [LARGE SCALE GENOMIC DNA]</scope>
    <source>
        <strain evidence="10 11">BTI</strain>
    </source>
</reference>
<keyword evidence="10" id="KW-0282">Flagellum</keyword>
<dbReference type="PANTHER" id="PTHR43484:SF1">
    <property type="entry name" value="FLAGELLAR MOTOR SWITCH PROTEIN FLIN"/>
    <property type="match status" value="1"/>
</dbReference>
<feature type="compositionally biased region" description="Basic and acidic residues" evidence="8">
    <location>
        <begin position="26"/>
        <end position="39"/>
    </location>
</feature>
<dbReference type="Pfam" id="PF01052">
    <property type="entry name" value="FliMN_C"/>
    <property type="match status" value="1"/>
</dbReference>
<dbReference type="RefSeq" id="WP_158360934.1">
    <property type="nucleotide sequence ID" value="NZ_CP032759.1"/>
</dbReference>
<evidence type="ECO:0000313" key="11">
    <source>
        <dbReference type="Proteomes" id="UP000271533"/>
    </source>
</evidence>
<evidence type="ECO:0000256" key="6">
    <source>
        <dbReference type="ARBA" id="ARBA00023136"/>
    </source>
</evidence>
<gene>
    <name evidence="10" type="primary">fliN</name>
    <name evidence="10" type="ORF">D8S97_00260</name>
</gene>
<dbReference type="EMBL" id="CP032759">
    <property type="protein sequence ID" value="AYN24428.1"/>
    <property type="molecule type" value="Genomic_DNA"/>
</dbReference>
<accession>A0A3G2I659</accession>
<keyword evidence="7" id="KW-0975">Bacterial flagellum</keyword>
<dbReference type="GO" id="GO:0009425">
    <property type="term" value="C:bacterial-type flagellum basal body"/>
    <property type="evidence" value="ECO:0007669"/>
    <property type="project" value="UniProtKB-SubCell"/>
</dbReference>
<comment type="function">
    <text evidence="7">FliN is one of three proteins (FliG, FliN, FliM) that form the rotor-mounted switch complex (C ring), located at the base of the basal body. This complex interacts with the CheY and CheZ chemotaxis proteins, in addition to contacting components of the motor that determine the direction of flagellar rotation.</text>
</comment>
<evidence type="ECO:0000256" key="4">
    <source>
        <dbReference type="ARBA" id="ARBA00022500"/>
    </source>
</evidence>
<sequence>MNKIQKKDDFKKFDNDNLQKNNNKNVNKELINERKKEKNLSTSNNKLSDEKNILFDIPVNISVELGKSKVKIRDLLNFSKGSMLFLTRKKEDPLKIFANNKLIALGEIVFSDNKYGIRIITINNSLNCINTAV</sequence>
<evidence type="ECO:0000256" key="1">
    <source>
        <dbReference type="ARBA" id="ARBA00009226"/>
    </source>
</evidence>
<evidence type="ECO:0000259" key="9">
    <source>
        <dbReference type="Pfam" id="PF01052"/>
    </source>
</evidence>
<dbReference type="GO" id="GO:0003774">
    <property type="term" value="F:cytoskeletal motor activity"/>
    <property type="evidence" value="ECO:0007669"/>
    <property type="project" value="UniProtKB-UniRule"/>
</dbReference>
<evidence type="ECO:0000256" key="3">
    <source>
        <dbReference type="ARBA" id="ARBA00022475"/>
    </source>
</evidence>
<keyword evidence="10" id="KW-0966">Cell projection</keyword>
<dbReference type="InterPro" id="IPR001543">
    <property type="entry name" value="FliN-like_C"/>
</dbReference>
<proteinExistence type="inferred from homology"/>
<evidence type="ECO:0000256" key="7">
    <source>
        <dbReference type="RuleBase" id="RU362074"/>
    </source>
</evidence>
<evidence type="ECO:0000313" key="10">
    <source>
        <dbReference type="EMBL" id="AYN24428.1"/>
    </source>
</evidence>
<keyword evidence="6 7" id="KW-0472">Membrane</keyword>
<name>A0A3G2I659_BUCRM</name>
<comment type="subcellular location">
    <subcellularLocation>
        <location evidence="7">Cell membrane</location>
        <topology evidence="7">Peripheral membrane protein</topology>
        <orientation evidence="7">Cytoplasmic side</orientation>
    </subcellularLocation>
    <subcellularLocation>
        <location evidence="7">Bacterial flagellum basal body</location>
    </subcellularLocation>
</comment>
<feature type="region of interest" description="Disordered" evidence="8">
    <location>
        <begin position="1"/>
        <end position="44"/>
    </location>
</feature>
<dbReference type="PANTHER" id="PTHR43484">
    <property type="match status" value="1"/>
</dbReference>
<feature type="domain" description="Flagellar motor switch protein FliN-like C-terminal" evidence="9">
    <location>
        <begin position="54"/>
        <end position="122"/>
    </location>
</feature>
<keyword evidence="10" id="KW-0969">Cilium</keyword>
<dbReference type="InterPro" id="IPR001172">
    <property type="entry name" value="FliN_T3SS_HrcQb"/>
</dbReference>
<dbReference type="PRINTS" id="PR00956">
    <property type="entry name" value="FLGMOTORFLIN"/>
</dbReference>
<dbReference type="GO" id="GO:0071973">
    <property type="term" value="P:bacterial-type flagellum-dependent cell motility"/>
    <property type="evidence" value="ECO:0007669"/>
    <property type="project" value="UniProtKB-UniRule"/>
</dbReference>
<keyword evidence="5 7" id="KW-0283">Flagellar rotation</keyword>
<feature type="compositionally biased region" description="Basic and acidic residues" evidence="8">
    <location>
        <begin position="1"/>
        <end position="17"/>
    </location>
</feature>
<dbReference type="AlphaFoldDB" id="A0A3G2I659"/>
<organism evidence="10 11">
    <name type="scientific">Buchnera aphidicola subsp. Rhopalosiphum maidis</name>
    <dbReference type="NCBI Taxonomy" id="118109"/>
    <lineage>
        <taxon>Bacteria</taxon>
        <taxon>Pseudomonadati</taxon>
        <taxon>Pseudomonadota</taxon>
        <taxon>Gammaproteobacteria</taxon>
        <taxon>Enterobacterales</taxon>
        <taxon>Erwiniaceae</taxon>
        <taxon>Buchnera</taxon>
    </lineage>
</organism>
<dbReference type="OrthoDB" id="9773459at2"/>
<dbReference type="InterPro" id="IPR012826">
    <property type="entry name" value="FliN"/>
</dbReference>
<protein>
    <recommendedName>
        <fullName evidence="2 7">Flagellar motor switch protein FliN</fullName>
    </recommendedName>
</protein>
<evidence type="ECO:0000256" key="2">
    <source>
        <dbReference type="ARBA" id="ARBA00021897"/>
    </source>
</evidence>